<reference evidence="2 3" key="1">
    <citation type="submission" date="2017-06" db="EMBL/GenBank/DDBJ databases">
        <authorList>
            <person name="Kim H.J."/>
            <person name="Triplett B.A."/>
        </authorList>
    </citation>
    <scope>NUCLEOTIDE SEQUENCE [LARGE SCALE GENOMIC DNA]</scope>
    <source>
        <strain evidence="2 3">DSM 11445</strain>
    </source>
</reference>
<dbReference type="Proteomes" id="UP000198440">
    <property type="component" value="Unassembled WGS sequence"/>
</dbReference>
<keyword evidence="1" id="KW-0732">Signal</keyword>
<gene>
    <name evidence="2" type="ORF">SAMN04488078_10406</name>
</gene>
<dbReference type="EMBL" id="FZON01000040">
    <property type="protein sequence ID" value="SNS89235.1"/>
    <property type="molecule type" value="Genomic_DNA"/>
</dbReference>
<proteinExistence type="predicted"/>
<protein>
    <submittedName>
        <fullName evidence="2">Uncharacterized protein</fullName>
    </submittedName>
</protein>
<dbReference type="AlphaFoldDB" id="A0A239I6I9"/>
<organism evidence="2 3">
    <name type="scientific">Antarctobacter heliothermus</name>
    <dbReference type="NCBI Taxonomy" id="74033"/>
    <lineage>
        <taxon>Bacteria</taxon>
        <taxon>Pseudomonadati</taxon>
        <taxon>Pseudomonadota</taxon>
        <taxon>Alphaproteobacteria</taxon>
        <taxon>Rhodobacterales</taxon>
        <taxon>Roseobacteraceae</taxon>
        <taxon>Antarctobacter</taxon>
    </lineage>
</organism>
<evidence type="ECO:0000313" key="3">
    <source>
        <dbReference type="Proteomes" id="UP000198440"/>
    </source>
</evidence>
<feature type="chain" id="PRO_5013054282" evidence="1">
    <location>
        <begin position="23"/>
        <end position="101"/>
    </location>
</feature>
<sequence length="101" mass="10312">MSRLFHAAALVTLVICATPASAVIVFDLTPSQGAALRDICTDDWGTPRAGVDASAVVNCCIPGNAWCVICHAGTPQAPTSCLSLGVPPLRNASPAQTPPDQ</sequence>
<dbReference type="OrthoDB" id="9961769at2"/>
<evidence type="ECO:0000256" key="1">
    <source>
        <dbReference type="SAM" id="SignalP"/>
    </source>
</evidence>
<feature type="signal peptide" evidence="1">
    <location>
        <begin position="1"/>
        <end position="22"/>
    </location>
</feature>
<name>A0A239I6I9_9RHOB</name>
<evidence type="ECO:0000313" key="2">
    <source>
        <dbReference type="EMBL" id="SNS89235.1"/>
    </source>
</evidence>
<accession>A0A239I6I9</accession>
<dbReference type="RefSeq" id="WP_141135916.1">
    <property type="nucleotide sequence ID" value="NZ_FZON01000040.1"/>
</dbReference>